<dbReference type="OrthoDB" id="9782250at2"/>
<reference evidence="3 4" key="1">
    <citation type="submission" date="2013-05" db="EMBL/GenBank/DDBJ databases">
        <title>Draft genome sequence of Rubidibacter lacunae KORDI 51-2.</title>
        <authorList>
            <person name="Choi D.H."/>
            <person name="Noh J.H."/>
            <person name="Kwon K.-K."/>
            <person name="Lee J.-H."/>
            <person name="Ryu J.-Y."/>
        </authorList>
    </citation>
    <scope>NUCLEOTIDE SEQUENCE [LARGE SCALE GENOMIC DNA]</scope>
    <source>
        <strain evidence="3 4">KORDI 51-2</strain>
    </source>
</reference>
<keyword evidence="1" id="KW-0472">Membrane</keyword>
<name>U5DMD8_9CHRO</name>
<dbReference type="RefSeq" id="WP_022604308.1">
    <property type="nucleotide sequence ID" value="NZ_ASSJ01000006.1"/>
</dbReference>
<proteinExistence type="predicted"/>
<feature type="transmembrane region" description="Helical" evidence="1">
    <location>
        <begin position="438"/>
        <end position="461"/>
    </location>
</feature>
<keyword evidence="3" id="KW-0645">Protease</keyword>
<dbReference type="InParanoid" id="U5DMD8"/>
<dbReference type="PANTHER" id="PTHR43592:SF15">
    <property type="entry name" value="CAAX AMINO TERMINAL PROTEASE FAMILY PROTEIN"/>
    <property type="match status" value="1"/>
</dbReference>
<dbReference type="AlphaFoldDB" id="U5DMD8"/>
<protein>
    <submittedName>
        <fullName evidence="3">Putative metal-dependent membrane protease</fullName>
    </submittedName>
</protein>
<evidence type="ECO:0000259" key="2">
    <source>
        <dbReference type="Pfam" id="PF02517"/>
    </source>
</evidence>
<keyword evidence="1" id="KW-1133">Transmembrane helix</keyword>
<feature type="domain" description="CAAX prenyl protease 2/Lysostaphin resistance protein A-like" evidence="2">
    <location>
        <begin position="407"/>
        <end position="493"/>
    </location>
</feature>
<evidence type="ECO:0000313" key="3">
    <source>
        <dbReference type="EMBL" id="ERN42841.1"/>
    </source>
</evidence>
<dbReference type="InterPro" id="IPR003675">
    <property type="entry name" value="Rce1/LyrA-like_dom"/>
</dbReference>
<dbReference type="eggNOG" id="COG1266">
    <property type="taxonomic scope" value="Bacteria"/>
</dbReference>
<dbReference type="GO" id="GO:0004175">
    <property type="term" value="F:endopeptidase activity"/>
    <property type="evidence" value="ECO:0007669"/>
    <property type="project" value="UniProtKB-ARBA"/>
</dbReference>
<feature type="transmembrane region" description="Helical" evidence="1">
    <location>
        <begin position="317"/>
        <end position="339"/>
    </location>
</feature>
<gene>
    <name evidence="3" type="ORF">KR51_00004600</name>
</gene>
<organism evidence="3 4">
    <name type="scientific">Rubidibacter lacunae KORDI 51-2</name>
    <dbReference type="NCBI Taxonomy" id="582515"/>
    <lineage>
        <taxon>Bacteria</taxon>
        <taxon>Bacillati</taxon>
        <taxon>Cyanobacteriota</taxon>
        <taxon>Cyanophyceae</taxon>
        <taxon>Oscillatoriophycideae</taxon>
        <taxon>Chroococcales</taxon>
        <taxon>Aphanothecaceae</taxon>
        <taxon>Rubidibacter</taxon>
    </lineage>
</organism>
<keyword evidence="4" id="KW-1185">Reference proteome</keyword>
<dbReference type="PATRIC" id="fig|582515.4.peg.527"/>
<dbReference type="Proteomes" id="UP000016960">
    <property type="component" value="Unassembled WGS sequence"/>
</dbReference>
<feature type="transmembrane region" description="Helical" evidence="1">
    <location>
        <begin position="232"/>
        <end position="254"/>
    </location>
</feature>
<evidence type="ECO:0000256" key="1">
    <source>
        <dbReference type="SAM" id="Phobius"/>
    </source>
</evidence>
<keyword evidence="1" id="KW-0812">Transmembrane</keyword>
<feature type="transmembrane region" description="Helical" evidence="1">
    <location>
        <begin position="286"/>
        <end position="311"/>
    </location>
</feature>
<dbReference type="STRING" id="582515.KR51_00004600"/>
<evidence type="ECO:0000313" key="4">
    <source>
        <dbReference type="Proteomes" id="UP000016960"/>
    </source>
</evidence>
<feature type="transmembrane region" description="Helical" evidence="1">
    <location>
        <begin position="359"/>
        <end position="385"/>
    </location>
</feature>
<dbReference type="EMBL" id="ASSJ01000006">
    <property type="protein sequence ID" value="ERN42841.1"/>
    <property type="molecule type" value="Genomic_DNA"/>
</dbReference>
<dbReference type="GO" id="GO:0006508">
    <property type="term" value="P:proteolysis"/>
    <property type="evidence" value="ECO:0007669"/>
    <property type="project" value="UniProtKB-KW"/>
</dbReference>
<keyword evidence="3" id="KW-0378">Hydrolase</keyword>
<feature type="transmembrane region" description="Helical" evidence="1">
    <location>
        <begin position="405"/>
        <end position="426"/>
    </location>
</feature>
<feature type="transmembrane region" description="Helical" evidence="1">
    <location>
        <begin position="481"/>
        <end position="502"/>
    </location>
</feature>
<sequence>MTYKRLILSLLTAFAVLRVFLSLGSSLGQPQIQSRLELYQVDLALHVAALRADDGSDTADLVTLRESLVGDAPYVTALEKYQSARAVTVKTLDSKRSRRQELIELGVESEALAPLDLAIADLQRFIASIDLNLGLIRAQQGKTDDALLAWAAIGSSNGSSEAQAFAGATLTQLWQEPPHVEIAAETALTDVLDGWFRYRALQRLYLIQERVDDVKTLQARERALARAAAARLVAISALPGLGGLLGLGLLLFVLGQRLVRGRESLLATKGDVVWKTPWDWEITWQVLVGGFFTFGLLVLPLAIQLLGINIVGWSARATALFSFGTYAVLAAGGLGILWVSIRAYLPLPEEWFVWRGGNWLAWGIGGYLVAIPLVTFVSLINQQIWQGQGGSNPLLFAIVETQDRLALAIYLLTASAAAPLFEELIFRGFLLPSLTRYMSVWSAIALSAAIFSIAHLSLAEMLPLATLGLVLGVVYTRSRNLLAPMVLHGLWNGGTLLGLYLLGSGID</sequence>
<accession>U5DMD8</accession>
<dbReference type="GO" id="GO:0080120">
    <property type="term" value="P:CAAX-box protein maturation"/>
    <property type="evidence" value="ECO:0007669"/>
    <property type="project" value="UniProtKB-ARBA"/>
</dbReference>
<comment type="caution">
    <text evidence="3">The sequence shown here is derived from an EMBL/GenBank/DDBJ whole genome shotgun (WGS) entry which is preliminary data.</text>
</comment>
<dbReference type="PANTHER" id="PTHR43592">
    <property type="entry name" value="CAAX AMINO TERMINAL PROTEASE"/>
    <property type="match status" value="1"/>
</dbReference>
<dbReference type="Pfam" id="PF02517">
    <property type="entry name" value="Rce1-like"/>
    <property type="match status" value="1"/>
</dbReference>